<feature type="region of interest" description="Disordered" evidence="1">
    <location>
        <begin position="802"/>
        <end position="855"/>
    </location>
</feature>
<proteinExistence type="predicted"/>
<name>A0A316W914_9BASI</name>
<feature type="transmembrane region" description="Helical" evidence="2">
    <location>
        <begin position="616"/>
        <end position="641"/>
    </location>
</feature>
<feature type="compositionally biased region" description="Low complexity" evidence="1">
    <location>
        <begin position="279"/>
        <end position="292"/>
    </location>
</feature>
<feature type="compositionally biased region" description="Polar residues" evidence="1">
    <location>
        <begin position="895"/>
        <end position="924"/>
    </location>
</feature>
<feature type="chain" id="PRO_5016292168" description="Proteophosphoglycan ppg4" evidence="3">
    <location>
        <begin position="31"/>
        <end position="977"/>
    </location>
</feature>
<dbReference type="RefSeq" id="XP_025373224.1">
    <property type="nucleotide sequence ID" value="XM_025515774.1"/>
</dbReference>
<evidence type="ECO:0000313" key="4">
    <source>
        <dbReference type="EMBL" id="PWN46064.1"/>
    </source>
</evidence>
<feature type="compositionally biased region" description="Low complexity" evidence="1">
    <location>
        <begin position="225"/>
        <end position="247"/>
    </location>
</feature>
<organism evidence="4 5">
    <name type="scientific">Ceraceosorus guamensis</name>
    <dbReference type="NCBI Taxonomy" id="1522189"/>
    <lineage>
        <taxon>Eukaryota</taxon>
        <taxon>Fungi</taxon>
        <taxon>Dikarya</taxon>
        <taxon>Basidiomycota</taxon>
        <taxon>Ustilaginomycotina</taxon>
        <taxon>Exobasidiomycetes</taxon>
        <taxon>Ceraceosorales</taxon>
        <taxon>Ceraceosoraceae</taxon>
        <taxon>Ceraceosorus</taxon>
    </lineage>
</organism>
<dbReference type="EMBL" id="KZ819352">
    <property type="protein sequence ID" value="PWN46064.1"/>
    <property type="molecule type" value="Genomic_DNA"/>
</dbReference>
<evidence type="ECO:0008006" key="6">
    <source>
        <dbReference type="Google" id="ProtNLM"/>
    </source>
</evidence>
<dbReference type="InParanoid" id="A0A316W914"/>
<keyword evidence="2" id="KW-0472">Membrane</keyword>
<evidence type="ECO:0000313" key="5">
    <source>
        <dbReference type="Proteomes" id="UP000245783"/>
    </source>
</evidence>
<feature type="compositionally biased region" description="Low complexity" evidence="1">
    <location>
        <begin position="822"/>
        <end position="840"/>
    </location>
</feature>
<gene>
    <name evidence="4" type="ORF">IE81DRAFT_344129</name>
</gene>
<keyword evidence="5" id="KW-1185">Reference proteome</keyword>
<feature type="region of interest" description="Disordered" evidence="1">
    <location>
        <begin position="871"/>
        <end position="952"/>
    </location>
</feature>
<keyword evidence="3" id="KW-0732">Signal</keyword>
<dbReference type="OrthoDB" id="3367052at2759"/>
<reference evidence="4 5" key="1">
    <citation type="journal article" date="2018" name="Mol. Biol. Evol.">
        <title>Broad Genomic Sampling Reveals a Smut Pathogenic Ancestry of the Fungal Clade Ustilaginomycotina.</title>
        <authorList>
            <person name="Kijpornyongpan T."/>
            <person name="Mondo S.J."/>
            <person name="Barry K."/>
            <person name="Sandor L."/>
            <person name="Lee J."/>
            <person name="Lipzen A."/>
            <person name="Pangilinan J."/>
            <person name="LaButti K."/>
            <person name="Hainaut M."/>
            <person name="Henrissat B."/>
            <person name="Grigoriev I.V."/>
            <person name="Spatafora J.W."/>
            <person name="Aime M.C."/>
        </authorList>
    </citation>
    <scope>NUCLEOTIDE SEQUENCE [LARGE SCALE GENOMIC DNA]</scope>
    <source>
        <strain evidence="4 5">MCA 4658</strain>
    </source>
</reference>
<feature type="compositionally biased region" description="Low complexity" evidence="1">
    <location>
        <begin position="932"/>
        <end position="943"/>
    </location>
</feature>
<feature type="region of interest" description="Disordered" evidence="1">
    <location>
        <begin position="456"/>
        <end position="564"/>
    </location>
</feature>
<feature type="compositionally biased region" description="Low complexity" evidence="1">
    <location>
        <begin position="166"/>
        <end position="218"/>
    </location>
</feature>
<protein>
    <recommendedName>
        <fullName evidence="6">Proteophosphoglycan ppg4</fullName>
    </recommendedName>
</protein>
<feature type="region of interest" description="Disordered" evidence="1">
    <location>
        <begin position="134"/>
        <end position="297"/>
    </location>
</feature>
<feature type="compositionally biased region" description="Low complexity" evidence="1">
    <location>
        <begin position="510"/>
        <end position="532"/>
    </location>
</feature>
<evidence type="ECO:0000256" key="2">
    <source>
        <dbReference type="SAM" id="Phobius"/>
    </source>
</evidence>
<feature type="compositionally biased region" description="Low complexity" evidence="1">
    <location>
        <begin position="466"/>
        <end position="488"/>
    </location>
</feature>
<sequence>MKPRSGWCDAPRLALILLLCMVCFVFHTAARSIAHSRLRGAAAEDEQARPSQVSMRARSVAFAAQASLLDEEQYPLGRSTQDGDTSKHPTSLAATRIADTQSEACFHINGPSGGVLDHLIHQLGLTGLVRRRYDEEDEEGEDAYEEDKPDDSTYSGKSSKSDKSSKSTSNGTKQEADSSSTQRSRSSGKTSSETASESEDSTSSSKSSSSKTQDASSSAKEKSSTSKAKQTSTGAAPPAASQGSAAALPVVTPMATLPSPTPSPLISGQALGVNANADPPAAVSGSSASPSSRKAQLLAAQLSTARQRALDASRLANGPTNVATYAAGGGLGGTSPSASFGGGYSSPAISDSWISPAPGDAFTPGMEVVLTWRQQAASTPGVALSLCVLSQPSDLRAARAGRFVDGGCGQSTSPTVSPSVSGQPNTWEIRFPAPSVSSADSFYVLLAPASSDFAASSNDVAAPVRASTSAIKSKESSSASRTLSAEESSQTKGWSSMDPSSNDVAAPVRASTSAIKSKESSSASRTLSAEESSQTKGWSSMDREKKDSKESDEEDGEIERRGVRYVVRQAPDGSEQMLSPAFVLAPTGTDLSAVQAPPPANPNDQMLESQKSGRSFPIAAVAVPLAVVSAALLIGVAMYLYRRGQRGSSQQQAARMQQESNERHSVRREMEDMKRAASMSVASLALARSCSGHSIIKDGHLDSASMSSGPSYGATDMRFGHLRAAPRQALADAYTPVLRSTPRRYPRERFGGYSNLVRHGGRSEYAALGSTVGAGHRRAATTYSTRSEESDEEKLIDYRRAHEIEPSELGESVQPLLSRSGTASSVHPSHTASSSSTFTSCRAEHQMPPPVPAKPPMPCVLRPGANAMPWEVPSASSRSGHVYERRSPIPEADSPMTNPFSSSTPRAHANRQTPVASRLQSPSPLRNERVCSSGAAEVSAASGKRGSPAGTASFESVAKAGEAADLYEKLRRALGGA</sequence>
<evidence type="ECO:0000256" key="3">
    <source>
        <dbReference type="SAM" id="SignalP"/>
    </source>
</evidence>
<feature type="compositionally biased region" description="Acidic residues" evidence="1">
    <location>
        <begin position="135"/>
        <end position="149"/>
    </location>
</feature>
<feature type="compositionally biased region" description="Polar residues" evidence="1">
    <location>
        <begin position="490"/>
        <end position="503"/>
    </location>
</feature>
<dbReference type="AlphaFoldDB" id="A0A316W914"/>
<dbReference type="GeneID" id="37037644"/>
<keyword evidence="2" id="KW-0812">Transmembrane</keyword>
<evidence type="ECO:0000256" key="1">
    <source>
        <dbReference type="SAM" id="MobiDB-lite"/>
    </source>
</evidence>
<accession>A0A316W914</accession>
<keyword evidence="2" id="KW-1133">Transmembrane helix</keyword>
<feature type="signal peptide" evidence="3">
    <location>
        <begin position="1"/>
        <end position="30"/>
    </location>
</feature>
<dbReference type="Proteomes" id="UP000245783">
    <property type="component" value="Unassembled WGS sequence"/>
</dbReference>